<sequence length="205" mass="23066">MVDKIKTLGKVISHQRDIRALVSNYFTFQEHADKTAYGSISLDDEKGLERGIQLAADHPGPIIEIGALFGHTTNLIASKKAIDKELIAVENYIWNPFQLPEGAHKMFLHRTLRYVMDHANVRIAETDAASFYRDNPTLRPSMVFIDAEHHFAAVKRDIDWALSAGCRVISGHDYLDLHPGVVRAVEESFGTDFEVFGSVWVHRAP</sequence>
<accession>A0ABX0X677</accession>
<comment type="caution">
    <text evidence="1">The sequence shown here is derived from an EMBL/GenBank/DDBJ whole genome shotgun (WGS) entry which is preliminary data.</text>
</comment>
<dbReference type="Proteomes" id="UP000770785">
    <property type="component" value="Unassembled WGS sequence"/>
</dbReference>
<proteinExistence type="predicted"/>
<dbReference type="RefSeq" id="WP_168035412.1">
    <property type="nucleotide sequence ID" value="NZ_JAATJH010000001.1"/>
</dbReference>
<protein>
    <recommendedName>
        <fullName evidence="3">Class I SAM-dependent methyltransferase</fullName>
    </recommendedName>
</protein>
<reference evidence="1 2" key="1">
    <citation type="submission" date="2020-03" db="EMBL/GenBank/DDBJ databases">
        <title>Genomic Encyclopedia of Type Strains, Phase IV (KMG-IV): sequencing the most valuable type-strain genomes for metagenomic binning, comparative biology and taxonomic classification.</title>
        <authorList>
            <person name="Goeker M."/>
        </authorList>
    </citation>
    <scope>NUCLEOTIDE SEQUENCE [LARGE SCALE GENOMIC DNA]</scope>
    <source>
        <strain evidence="1 2">DSM 105096</strain>
    </source>
</reference>
<keyword evidence="2" id="KW-1185">Reference proteome</keyword>
<evidence type="ECO:0000313" key="2">
    <source>
        <dbReference type="Proteomes" id="UP000770785"/>
    </source>
</evidence>
<dbReference type="EMBL" id="JAATJH010000001">
    <property type="protein sequence ID" value="NJC24590.1"/>
    <property type="molecule type" value="Genomic_DNA"/>
</dbReference>
<evidence type="ECO:0000313" key="1">
    <source>
        <dbReference type="EMBL" id="NJC24590.1"/>
    </source>
</evidence>
<gene>
    <name evidence="1" type="ORF">GGR27_000071</name>
</gene>
<organism evidence="1 2">
    <name type="scientific">Neolewinella antarctica</name>
    <dbReference type="NCBI Taxonomy" id="442734"/>
    <lineage>
        <taxon>Bacteria</taxon>
        <taxon>Pseudomonadati</taxon>
        <taxon>Bacteroidota</taxon>
        <taxon>Saprospiria</taxon>
        <taxon>Saprospirales</taxon>
        <taxon>Lewinellaceae</taxon>
        <taxon>Neolewinella</taxon>
    </lineage>
</organism>
<name>A0ABX0X677_9BACT</name>
<evidence type="ECO:0008006" key="3">
    <source>
        <dbReference type="Google" id="ProtNLM"/>
    </source>
</evidence>